<proteinExistence type="predicted"/>
<dbReference type="RefSeq" id="WP_348995587.1">
    <property type="nucleotide sequence ID" value="NZ_CP157584.1"/>
</dbReference>
<accession>A0AAU7LDT2</accession>
<name>A0AAU7LDT2_9BURK</name>
<gene>
    <name evidence="1" type="ORF">ABFG95_06110</name>
</gene>
<protein>
    <submittedName>
        <fullName evidence="1">Uncharacterized protein</fullName>
    </submittedName>
</protein>
<dbReference type="AlphaFoldDB" id="A0AAU7LDT2"/>
<dbReference type="EMBL" id="CP157584">
    <property type="protein sequence ID" value="XBP00048.1"/>
    <property type="molecule type" value="Genomic_DNA"/>
</dbReference>
<sequence>MRNCLHMFKGYRVPLETVQAVRQAIIDTRRQVDVVALRAMVVPALVAVSPWLRVSREEAAVAAVESFLFDAVRAGLVKRHSNAWTFPHWWRVRQPEAAECR</sequence>
<evidence type="ECO:0000313" key="1">
    <source>
        <dbReference type="EMBL" id="XBP00048.1"/>
    </source>
</evidence>
<reference evidence="1" key="1">
    <citation type="submission" date="2024-05" db="EMBL/GenBank/DDBJ databases">
        <title>Transcriptome analysis of the degradation process of organic nitrogen by two heterotrophic nitrifying and aerobic denitrifying bacteria, Achromobacter sp. HNDS-1 and Enterobacter sp. HNDS-6.</title>
        <authorList>
            <person name="Huang Y."/>
        </authorList>
    </citation>
    <scope>NUCLEOTIDE SEQUENCE</scope>
    <source>
        <strain evidence="1">HNDS-1</strain>
    </source>
</reference>
<organism evidence="1">
    <name type="scientific">Achromobacter sp. HNDS-1</name>
    <dbReference type="NCBI Taxonomy" id="3151598"/>
    <lineage>
        <taxon>Bacteria</taxon>
        <taxon>Pseudomonadati</taxon>
        <taxon>Pseudomonadota</taxon>
        <taxon>Betaproteobacteria</taxon>
        <taxon>Burkholderiales</taxon>
        <taxon>Alcaligenaceae</taxon>
        <taxon>Achromobacter</taxon>
    </lineage>
</organism>
<dbReference type="KEGG" id="achh:ABFG95_06110"/>